<dbReference type="InterPro" id="IPR001356">
    <property type="entry name" value="HD"/>
</dbReference>
<keyword evidence="2 3" id="KW-0371">Homeobox</keyword>
<sequence>MASDDIFSMGLYALSDLLVQHNTEPSALYPSSLNASANCSPSWLTDMDGQEVSLDVPFDELVSALDVAGLPLAPVGNEVGLDDLPRTGPDDNSRRPMIMDAIDDRQIPQILVDMDSPRKPAKPSERKKASSKRQTKRTRITAKIKQRLNFVFRNNPYPSNDDMNALSREHGLPKGSIKNWFANTRARRNPQDHVAQSISEQALSMLNSTGEPTSSLTISRDPLDRFLASSPEEDHASPEEITANIAAAAIERARKTKLSADPISMSQSDHFTTQAASVTDIDALIGLPSEEASGEHRSTIEATQYDLIPGSPPFRQQREMNTGLASEPWETENVEPLPPRSPFSGYSHLFYSDSTYEDEGMYYKYPPARSYDWNIDDLHPLYGELGLPHLDSAPDIGSDIGWKAPGANYDSGSNAGSTGSTGSVQSVNSVSSRGSRKGRRRWKANPSDDPSVEPTPGPYHCTFPGCGKTFISRYEWTRHEESVHYPQKSWVCCKSVDMSLALLWNDPALLPSTLLHILQKLFSTCLHRAEGERTFSRKD</sequence>
<dbReference type="GO" id="GO:0003677">
    <property type="term" value="F:DNA binding"/>
    <property type="evidence" value="ECO:0007669"/>
    <property type="project" value="UniProtKB-UniRule"/>
</dbReference>
<dbReference type="InterPro" id="IPR009057">
    <property type="entry name" value="Homeodomain-like_sf"/>
</dbReference>
<feature type="domain" description="C2H2-type" evidence="6">
    <location>
        <begin position="459"/>
        <end position="489"/>
    </location>
</feature>
<keyword evidence="1" id="KW-0863">Zinc-finger</keyword>
<proteinExistence type="predicted"/>
<evidence type="ECO:0000259" key="6">
    <source>
        <dbReference type="PROSITE" id="PS50157"/>
    </source>
</evidence>
<evidence type="ECO:0000256" key="4">
    <source>
        <dbReference type="SAM" id="MobiDB-lite"/>
    </source>
</evidence>
<dbReference type="SMART" id="SM00355">
    <property type="entry name" value="ZnF_C2H2"/>
    <property type="match status" value="1"/>
</dbReference>
<feature type="compositionally biased region" description="Basic residues" evidence="4">
    <location>
        <begin position="434"/>
        <end position="443"/>
    </location>
</feature>
<dbReference type="PROSITE" id="PS50071">
    <property type="entry name" value="HOMEOBOX_2"/>
    <property type="match status" value="1"/>
</dbReference>
<dbReference type="CDD" id="cd00086">
    <property type="entry name" value="homeodomain"/>
    <property type="match status" value="1"/>
</dbReference>
<protein>
    <recommendedName>
        <fullName evidence="9">Homeobox domain-containing protein</fullName>
    </recommendedName>
</protein>
<evidence type="ECO:0000256" key="1">
    <source>
        <dbReference type="PROSITE-ProRule" id="PRU00042"/>
    </source>
</evidence>
<dbReference type="Gene3D" id="1.10.10.60">
    <property type="entry name" value="Homeodomain-like"/>
    <property type="match status" value="1"/>
</dbReference>
<dbReference type="GO" id="GO:0005634">
    <property type="term" value="C:nucleus"/>
    <property type="evidence" value="ECO:0007669"/>
    <property type="project" value="UniProtKB-SubCell"/>
</dbReference>
<dbReference type="InterPro" id="IPR036236">
    <property type="entry name" value="Znf_C2H2_sf"/>
</dbReference>
<dbReference type="GO" id="GO:0008270">
    <property type="term" value="F:zinc ion binding"/>
    <property type="evidence" value="ECO:0007669"/>
    <property type="project" value="UniProtKB-KW"/>
</dbReference>
<dbReference type="SUPFAM" id="SSF46689">
    <property type="entry name" value="Homeodomain-like"/>
    <property type="match status" value="1"/>
</dbReference>
<dbReference type="SMART" id="SM00389">
    <property type="entry name" value="HOX"/>
    <property type="match status" value="1"/>
</dbReference>
<dbReference type="SUPFAM" id="SSF57667">
    <property type="entry name" value="beta-beta-alpha zinc fingers"/>
    <property type="match status" value="1"/>
</dbReference>
<evidence type="ECO:0000313" key="7">
    <source>
        <dbReference type="EMBL" id="KAF2121606.1"/>
    </source>
</evidence>
<comment type="subcellular location">
    <subcellularLocation>
        <location evidence="2 3">Nucleus</location>
    </subcellularLocation>
</comment>
<evidence type="ECO:0000313" key="8">
    <source>
        <dbReference type="Proteomes" id="UP000799770"/>
    </source>
</evidence>
<keyword evidence="2 3" id="KW-0238">DNA-binding</keyword>
<feature type="domain" description="Homeobox" evidence="5">
    <location>
        <begin position="131"/>
        <end position="191"/>
    </location>
</feature>
<gene>
    <name evidence="7" type="ORF">BDV96DRAFT_668333</name>
</gene>
<feature type="region of interest" description="Disordered" evidence="4">
    <location>
        <begin position="114"/>
        <end position="139"/>
    </location>
</feature>
<organism evidence="7 8">
    <name type="scientific">Lophiotrema nucula</name>
    <dbReference type="NCBI Taxonomy" id="690887"/>
    <lineage>
        <taxon>Eukaryota</taxon>
        <taxon>Fungi</taxon>
        <taxon>Dikarya</taxon>
        <taxon>Ascomycota</taxon>
        <taxon>Pezizomycotina</taxon>
        <taxon>Dothideomycetes</taxon>
        <taxon>Pleosporomycetidae</taxon>
        <taxon>Pleosporales</taxon>
        <taxon>Lophiotremataceae</taxon>
        <taxon>Lophiotrema</taxon>
    </lineage>
</organism>
<evidence type="ECO:0008006" key="9">
    <source>
        <dbReference type="Google" id="ProtNLM"/>
    </source>
</evidence>
<keyword evidence="1" id="KW-0862">Zinc</keyword>
<feature type="region of interest" description="Disordered" evidence="4">
    <location>
        <begin position="411"/>
        <end position="458"/>
    </location>
</feature>
<dbReference type="InterPro" id="IPR013087">
    <property type="entry name" value="Znf_C2H2_type"/>
</dbReference>
<feature type="compositionally biased region" description="Basic residues" evidence="4">
    <location>
        <begin position="129"/>
        <end position="139"/>
    </location>
</feature>
<dbReference type="EMBL" id="ML977312">
    <property type="protein sequence ID" value="KAF2121606.1"/>
    <property type="molecule type" value="Genomic_DNA"/>
</dbReference>
<feature type="DNA-binding region" description="Homeobox" evidence="2">
    <location>
        <begin position="133"/>
        <end position="192"/>
    </location>
</feature>
<reference evidence="7" key="1">
    <citation type="journal article" date="2020" name="Stud. Mycol.">
        <title>101 Dothideomycetes genomes: a test case for predicting lifestyles and emergence of pathogens.</title>
        <authorList>
            <person name="Haridas S."/>
            <person name="Albert R."/>
            <person name="Binder M."/>
            <person name="Bloem J."/>
            <person name="Labutti K."/>
            <person name="Salamov A."/>
            <person name="Andreopoulos B."/>
            <person name="Baker S."/>
            <person name="Barry K."/>
            <person name="Bills G."/>
            <person name="Bluhm B."/>
            <person name="Cannon C."/>
            <person name="Castanera R."/>
            <person name="Culley D."/>
            <person name="Daum C."/>
            <person name="Ezra D."/>
            <person name="Gonzalez J."/>
            <person name="Henrissat B."/>
            <person name="Kuo A."/>
            <person name="Liang C."/>
            <person name="Lipzen A."/>
            <person name="Lutzoni F."/>
            <person name="Magnuson J."/>
            <person name="Mondo S."/>
            <person name="Nolan M."/>
            <person name="Ohm R."/>
            <person name="Pangilinan J."/>
            <person name="Park H.-J."/>
            <person name="Ramirez L."/>
            <person name="Alfaro M."/>
            <person name="Sun H."/>
            <person name="Tritt A."/>
            <person name="Yoshinaga Y."/>
            <person name="Zwiers L.-H."/>
            <person name="Turgeon B."/>
            <person name="Goodwin S."/>
            <person name="Spatafora J."/>
            <person name="Crous P."/>
            <person name="Grigoriev I."/>
        </authorList>
    </citation>
    <scope>NUCLEOTIDE SEQUENCE</scope>
    <source>
        <strain evidence="7">CBS 627.86</strain>
    </source>
</reference>
<dbReference type="PROSITE" id="PS00028">
    <property type="entry name" value="ZINC_FINGER_C2H2_1"/>
    <property type="match status" value="1"/>
</dbReference>
<dbReference type="Proteomes" id="UP000799770">
    <property type="component" value="Unassembled WGS sequence"/>
</dbReference>
<feature type="compositionally biased region" description="Low complexity" evidence="4">
    <location>
        <begin position="411"/>
        <end position="433"/>
    </location>
</feature>
<dbReference type="AlphaFoldDB" id="A0A6A5ZQS6"/>
<accession>A0A6A5ZQS6</accession>
<evidence type="ECO:0000256" key="2">
    <source>
        <dbReference type="PROSITE-ProRule" id="PRU00108"/>
    </source>
</evidence>
<dbReference type="Gene3D" id="3.30.160.60">
    <property type="entry name" value="Classic Zinc Finger"/>
    <property type="match status" value="1"/>
</dbReference>
<keyword evidence="1" id="KW-0479">Metal-binding</keyword>
<name>A0A6A5ZQS6_9PLEO</name>
<evidence type="ECO:0000259" key="5">
    <source>
        <dbReference type="PROSITE" id="PS50071"/>
    </source>
</evidence>
<dbReference type="PROSITE" id="PS50157">
    <property type="entry name" value="ZINC_FINGER_C2H2_2"/>
    <property type="match status" value="1"/>
</dbReference>
<feature type="compositionally biased region" description="Basic and acidic residues" evidence="4">
    <location>
        <begin position="115"/>
        <end position="128"/>
    </location>
</feature>
<evidence type="ECO:0000256" key="3">
    <source>
        <dbReference type="RuleBase" id="RU000682"/>
    </source>
</evidence>
<dbReference type="Pfam" id="PF00046">
    <property type="entry name" value="Homeodomain"/>
    <property type="match status" value="1"/>
</dbReference>
<keyword evidence="8" id="KW-1185">Reference proteome</keyword>
<keyword evidence="2 3" id="KW-0539">Nucleus</keyword>
<dbReference type="OrthoDB" id="3798808at2759"/>